<dbReference type="GO" id="GO:0004175">
    <property type="term" value="F:endopeptidase activity"/>
    <property type="evidence" value="ECO:0007669"/>
    <property type="project" value="UniProtKB-ARBA"/>
</dbReference>
<dbReference type="InterPro" id="IPR003675">
    <property type="entry name" value="Rce1/LyrA-like_dom"/>
</dbReference>
<feature type="transmembrane region" description="Helical" evidence="2">
    <location>
        <begin position="1589"/>
        <end position="1610"/>
    </location>
</feature>
<feature type="compositionally biased region" description="Basic and acidic residues" evidence="1">
    <location>
        <begin position="679"/>
        <end position="706"/>
    </location>
</feature>
<organism evidence="5 6">
    <name type="scientific">Populus tomentosa</name>
    <name type="common">Chinese white poplar</name>
    <dbReference type="NCBI Taxonomy" id="118781"/>
    <lineage>
        <taxon>Eukaryota</taxon>
        <taxon>Viridiplantae</taxon>
        <taxon>Streptophyta</taxon>
        <taxon>Embryophyta</taxon>
        <taxon>Tracheophyta</taxon>
        <taxon>Spermatophyta</taxon>
        <taxon>Magnoliopsida</taxon>
        <taxon>eudicotyledons</taxon>
        <taxon>Gunneridae</taxon>
        <taxon>Pentapetalae</taxon>
        <taxon>rosids</taxon>
        <taxon>fabids</taxon>
        <taxon>Malpighiales</taxon>
        <taxon>Salicaceae</taxon>
        <taxon>Saliceae</taxon>
        <taxon>Populus</taxon>
    </lineage>
</organism>
<feature type="transmembrane region" description="Helical" evidence="2">
    <location>
        <begin position="1555"/>
        <end position="1577"/>
    </location>
</feature>
<feature type="compositionally biased region" description="Polar residues" evidence="1">
    <location>
        <begin position="889"/>
        <end position="902"/>
    </location>
</feature>
<feature type="transmembrane region" description="Helical" evidence="2">
    <location>
        <begin position="1811"/>
        <end position="1830"/>
    </location>
</feature>
<evidence type="ECO:0008006" key="7">
    <source>
        <dbReference type="Google" id="ProtNLM"/>
    </source>
</evidence>
<feature type="compositionally biased region" description="Polar residues" evidence="1">
    <location>
        <begin position="942"/>
        <end position="954"/>
    </location>
</feature>
<reference evidence="5" key="1">
    <citation type="journal article" date="2020" name="bioRxiv">
        <title>Hybrid origin of Populus tomentosa Carr. identified through genome sequencing and phylogenomic analysis.</title>
        <authorList>
            <person name="An X."/>
            <person name="Gao K."/>
            <person name="Chen Z."/>
            <person name="Li J."/>
            <person name="Yang X."/>
            <person name="Yang X."/>
            <person name="Zhou J."/>
            <person name="Guo T."/>
            <person name="Zhao T."/>
            <person name="Huang S."/>
            <person name="Miao D."/>
            <person name="Khan W.U."/>
            <person name="Rao P."/>
            <person name="Ye M."/>
            <person name="Lei B."/>
            <person name="Liao W."/>
            <person name="Wang J."/>
            <person name="Ji L."/>
            <person name="Li Y."/>
            <person name="Guo B."/>
            <person name="Mustafa N.S."/>
            <person name="Li S."/>
            <person name="Yun Q."/>
            <person name="Keller S.R."/>
            <person name="Mao J."/>
            <person name="Zhang R."/>
            <person name="Strauss S.H."/>
        </authorList>
    </citation>
    <scope>NUCLEOTIDE SEQUENCE</scope>
    <source>
        <strain evidence="5">GM15</strain>
        <tissue evidence="5">Leaf</tissue>
    </source>
</reference>
<feature type="compositionally biased region" description="Polar residues" evidence="1">
    <location>
        <begin position="791"/>
        <end position="800"/>
    </location>
</feature>
<evidence type="ECO:0000256" key="1">
    <source>
        <dbReference type="SAM" id="MobiDB-lite"/>
    </source>
</evidence>
<dbReference type="InterPro" id="IPR056652">
    <property type="entry name" value="DUF7750"/>
</dbReference>
<keyword evidence="2" id="KW-0472">Membrane</keyword>
<feature type="compositionally biased region" description="Basic and acidic residues" evidence="1">
    <location>
        <begin position="828"/>
        <end position="843"/>
    </location>
</feature>
<name>A0A8X7ZQ44_POPTO</name>
<feature type="transmembrane region" description="Helical" evidence="2">
    <location>
        <begin position="1721"/>
        <end position="1738"/>
    </location>
</feature>
<evidence type="ECO:0000313" key="5">
    <source>
        <dbReference type="EMBL" id="KAG6771962.1"/>
    </source>
</evidence>
<feature type="domain" description="CAAX prenyl protease 2/Lysostaphin resistance protein A-like" evidence="3">
    <location>
        <begin position="1698"/>
        <end position="1776"/>
    </location>
</feature>
<accession>A0A8X7ZQ44</accession>
<feature type="compositionally biased region" description="Polar residues" evidence="1">
    <location>
        <begin position="732"/>
        <end position="754"/>
    </location>
</feature>
<proteinExistence type="predicted"/>
<dbReference type="PANTHER" id="PTHR43592">
    <property type="entry name" value="CAAX AMINO TERMINAL PROTEASE"/>
    <property type="match status" value="1"/>
</dbReference>
<feature type="compositionally biased region" description="Basic and acidic residues" evidence="1">
    <location>
        <begin position="756"/>
        <end position="790"/>
    </location>
</feature>
<evidence type="ECO:0000313" key="6">
    <source>
        <dbReference type="Proteomes" id="UP000886885"/>
    </source>
</evidence>
<gene>
    <name evidence="5" type="ORF">POTOM_023357</name>
</gene>
<keyword evidence="6" id="KW-1185">Reference proteome</keyword>
<dbReference type="OrthoDB" id="5954035at2759"/>
<dbReference type="Proteomes" id="UP000886885">
    <property type="component" value="Chromosome 6A"/>
</dbReference>
<keyword evidence="2" id="KW-0812">Transmembrane</keyword>
<feature type="compositionally biased region" description="Basic and acidic residues" evidence="1">
    <location>
        <begin position="993"/>
        <end position="1017"/>
    </location>
</feature>
<feature type="region of interest" description="Disordered" evidence="1">
    <location>
        <begin position="989"/>
        <end position="1046"/>
    </location>
</feature>
<feature type="transmembrane region" description="Helical" evidence="2">
    <location>
        <begin position="1690"/>
        <end position="1709"/>
    </location>
</feature>
<dbReference type="Pfam" id="PF24930">
    <property type="entry name" value="DUF7750"/>
    <property type="match status" value="1"/>
</dbReference>
<feature type="region of interest" description="Disordered" evidence="1">
    <location>
        <begin position="679"/>
        <end position="954"/>
    </location>
</feature>
<evidence type="ECO:0000259" key="4">
    <source>
        <dbReference type="Pfam" id="PF24930"/>
    </source>
</evidence>
<dbReference type="Pfam" id="PF02517">
    <property type="entry name" value="Rce1-like"/>
    <property type="match status" value="1"/>
</dbReference>
<feature type="domain" description="DUF7750" evidence="4">
    <location>
        <begin position="589"/>
        <end position="653"/>
    </location>
</feature>
<comment type="caution">
    <text evidence="5">The sequence shown here is derived from an EMBL/GenBank/DDBJ whole genome shotgun (WGS) entry which is preliminary data.</text>
</comment>
<evidence type="ECO:0000259" key="3">
    <source>
        <dbReference type="Pfam" id="PF02517"/>
    </source>
</evidence>
<feature type="transmembrane region" description="Helical" evidence="2">
    <location>
        <begin position="1642"/>
        <end position="1670"/>
    </location>
</feature>
<dbReference type="PANTHER" id="PTHR43592:SF20">
    <property type="entry name" value="ALPHA_BETA-HYDROLASES SUPERFAMILY PROTEIN"/>
    <property type="match status" value="1"/>
</dbReference>
<feature type="compositionally biased region" description="Basic and acidic residues" evidence="1">
    <location>
        <begin position="872"/>
        <end position="888"/>
    </location>
</feature>
<sequence length="1844" mass="201736">MNTNLHHLKPQPLNPHPFFSPKNPYQFRSYKRRRLKPCSSSSSNFLEPFKNLLSQFPSPNTLDILAPALGLASGLTLYLSQSNKFSKSSNIGEWILFSSPTPFNRFVILRCPSISFEGSEFIENVNDKLVKEDRHFVRLNSGKIGVGRESSEGLKLEFQRVCVNTEDGGVISLDWPADLELEEEHGLDTTLLLVPGTAKGSSEDNVRFFVVDALKRGFFPVVMNPRGCAASPITTARLFTAADRDDISTAIQFISKARPWTTLMGVGWGYGANMLTKYLAEVGECTPLTAATCINNPFDLEEATRCSPYNVALDQKLTGGLIDILQSNKVDDFSELLLLFFNFIFIVLKNANGLHPSSEIFQGRAKGFDVENALVSKSVRDFEKAISMVSYGFEEIEDFYSKSSTRGMVGNVKIPVLFIQSDDGTVPPFSIPRSLIAENPFTSLLLCSCVPSSAVESGRAAVSWCQNLTIEWLVAVELGLLKGRHPLLKDVDININPSKGLTRVETRDKQVELNNLLSLSPTDSSGYTIEPINKMLQDIQSRSRKDSQRDLKLDEELQGVENDAVQQRRSVDAELIEQDSADSVDIERGQVLPTAQVVMNMLDEMMPDTLTKEKKKQVLTAVGQGETLIKALQDAVPEEVVGKLTTSVSGILQAQHSNLNINGLLSIGEVPNVPKTKIQEKVREVSSAEVTSKDPHSPDHMERAEDLTDGSVNNHPGTEKSGAAPEQELHSSKNIQKSIETSQSQVMSSQQGDPSGSDRKEPNESGHKNESDDFIKEKAASHSDSSEKGLETSSNPNITSRSEKAGSTEEAIVDESKVEQGGGSSQVEAKRENSTQKNEEKTADSSSDQNGIVSAKMTEEPLPPEVSATDSQIERDGNDDQKNEEKTADSSADQNRIVSANMTEEPLPPAVSATDSEAIEKVGNGDQKRENKTMQPAHDQNKPPTSDSNPPTFSVTQALDALTGMDDSTQVAVNSVFGVLESMISQLEEETDHENKIKNKNEVEGELVDSKPKKLENANHSGKQSDTLQHPPVHKLHESGGNQQNVASSGLVEEELTEDPILLSGNGTRGSQGDIASNYEIKEEQKKDQLVSGKHLAGYDGHVNSIPLYVTANPSGDFVQNKYFHRYLLSKIPNSKPLDLDTTTALLLDYFPEEGKWKLLEQPGITGDSIGGVTTSNDPGIKVQVHSSGKENDGESYIEPSYVVLDTEKQQEPVEEYSTVENFTENDDGILDELMEFVKIVVLDALRIEVDRKLGAASKKEMKSYFARDLELVADAVSLAIGRNKDHTWCLKGKYHRIEGAEEKVGTVHGEHIVKAISSSVLRTNYLRRLLPVGVIIGSSLAALRKYFNVATRNENDIKSSGQTQNHGQRSQDKVCIKEMDHELTIKTGHGTSFNSSINREGGEAKLKTINNDRVMVGAVTAALGASALLVQQQDPSNSKEGGESSSKLLKERGNLLEPAEKLEVAESEKNPNIVTSLAEKAMSVAGPVVPTKEDGGVDQERLVAMLADLGQKGGMLKLVGKIALLWGGIRGAMSLTDKLILFLHIAERPLYQRILGFAGMVLVLWSPVIVPLLPTLVLSWTTSNPSRFAEFVCIVGLYAAIMILVTLWGRRIRGYEDPLEQYGLDLTALPKNSGEVEIQKYLWGLIGGVLLVVSIQSLNALLGCVSFSWPSSIPSSSLDAMTWLKMYVQMIMLAGRGIITATGIVLVEELLFRSWLPEEIAADVGYHQAIIISGLAFSLFQRSVWAMPGLWLFSLALAGFRQRSKGSLSIPIGLRTGIMASSFVLQTGGLLTYKPNYPVWVTGTHPLQPFSGAIGLAFSLLMAIFLYPWQPLEEKSLGRATQG</sequence>
<dbReference type="EMBL" id="JAAWWB010000011">
    <property type="protein sequence ID" value="KAG6771962.1"/>
    <property type="molecule type" value="Genomic_DNA"/>
</dbReference>
<protein>
    <recommendedName>
        <fullName evidence="7">Alpha/beta-Hydrolases superfamily protein</fullName>
    </recommendedName>
</protein>
<evidence type="ECO:0000256" key="2">
    <source>
        <dbReference type="SAM" id="Phobius"/>
    </source>
</evidence>
<keyword evidence="2" id="KW-1133">Transmembrane helix</keyword>
<feature type="compositionally biased region" description="Polar residues" evidence="1">
    <location>
        <begin position="1018"/>
        <end position="1028"/>
    </location>
</feature>
<dbReference type="GO" id="GO:0080120">
    <property type="term" value="P:CAAX-box protein maturation"/>
    <property type="evidence" value="ECO:0007669"/>
    <property type="project" value="UniProtKB-ARBA"/>
</dbReference>